<dbReference type="CDD" id="cd05298">
    <property type="entry name" value="GH4_GlvA_pagL_like"/>
    <property type="match status" value="1"/>
</dbReference>
<reference evidence="13 14" key="1">
    <citation type="submission" date="2020-10" db="EMBL/GenBank/DDBJ databases">
        <title>Olsenella immobilis sp.nov., isolated from the mud in a fermentation cellar used for the production of Chinese strong-flavoured liquor.</title>
        <authorList>
            <person name="Lu L."/>
        </authorList>
    </citation>
    <scope>NUCLEOTIDE SEQUENCE [LARGE SCALE GENOMIC DNA]</scope>
    <source>
        <strain evidence="13 14">LZLJ-2</strain>
    </source>
</reference>
<evidence type="ECO:0000256" key="4">
    <source>
        <dbReference type="ARBA" id="ARBA00023027"/>
    </source>
</evidence>
<comment type="similarity">
    <text evidence="1 11">Belongs to the glycosyl hydrolase 4 family.</text>
</comment>
<keyword evidence="4 11" id="KW-0520">NAD</keyword>
<dbReference type="GO" id="GO:0016616">
    <property type="term" value="F:oxidoreductase activity, acting on the CH-OH group of donors, NAD or NADP as acceptor"/>
    <property type="evidence" value="ECO:0007669"/>
    <property type="project" value="InterPro"/>
</dbReference>
<dbReference type="InterPro" id="IPR001088">
    <property type="entry name" value="Glyco_hydro_4"/>
</dbReference>
<feature type="binding site" evidence="9">
    <location>
        <position position="174"/>
    </location>
    <ligand>
        <name>Mn(2+)</name>
        <dbReference type="ChEBI" id="CHEBI:29035"/>
    </ligand>
</feature>
<feature type="domain" description="Glycosyl hydrolase family 4 C-terminal" evidence="12">
    <location>
        <begin position="200"/>
        <end position="422"/>
    </location>
</feature>
<keyword evidence="6 11" id="KW-0326">Glycosidase</keyword>
<feature type="active site" description="Proton donor" evidence="7">
    <location>
        <position position="175"/>
    </location>
</feature>
<dbReference type="Pfam" id="PF11975">
    <property type="entry name" value="Glyco_hydro_4C"/>
    <property type="match status" value="1"/>
</dbReference>
<sequence>MKDAGKKSFSVVIAGGGSTYTPEIILMLLANLDRLPLCCIKLYDNDGERQGLLAPAVKILIEERDPSIEFVATTDPEIAYTDVDFCLAHIRVGKLPMRELDEKIPLKYGVVGQETCGPGGLAYGLRSIPGVIENIDYMEKYSPNCWMLNYSNPAAIVAEACRRLRPNSRVINICDMPIGLEDSFARILGFQSRKQLDYRYFGLNHFGWYTSVKDPEGNELLPKLVGHELKYGNTMPGESMDDYTDHTWYDTALKVKDIVSLDPSMAPNSYLQYYLFPDDMVAHSDPHYTRANMVMDGREKRVFGECARIAEAGTAAGTTLKIGIHAEFIVDLATALAFNTHERMLLIVPNNGAIENFDPEAMVEIPCVVGKDGYEPLSIGKIPTFQKGLMYEQVCVEKLVADAYEQHSYLKMLQAMTLSKTVPSANVAKKILDELIVANEGYWPELH</sequence>
<evidence type="ECO:0000313" key="14">
    <source>
        <dbReference type="Proteomes" id="UP000593735"/>
    </source>
</evidence>
<keyword evidence="14" id="KW-1185">Reference proteome</keyword>
<keyword evidence="9" id="KW-0533">Nickel</keyword>
<dbReference type="Gene3D" id="3.90.110.10">
    <property type="entry name" value="Lactate dehydrogenase/glycoside hydrolase, family 4, C-terminal"/>
    <property type="match status" value="1"/>
</dbReference>
<comment type="cofactor">
    <cofactor evidence="11">
        <name>NAD(+)</name>
        <dbReference type="ChEBI" id="CHEBI:57540"/>
    </cofactor>
    <text evidence="11">Binds 1 NAD(+) per subunit.</text>
</comment>
<dbReference type="GO" id="GO:0005975">
    <property type="term" value="P:carbohydrate metabolic process"/>
    <property type="evidence" value="ECO:0007669"/>
    <property type="project" value="InterPro"/>
</dbReference>
<evidence type="ECO:0000256" key="2">
    <source>
        <dbReference type="ARBA" id="ARBA00022723"/>
    </source>
</evidence>
<dbReference type="PANTHER" id="PTHR32092">
    <property type="entry name" value="6-PHOSPHO-BETA-GLUCOSIDASE-RELATED"/>
    <property type="match status" value="1"/>
</dbReference>
<dbReference type="SUPFAM" id="SSF56327">
    <property type="entry name" value="LDH C-terminal domain-like"/>
    <property type="match status" value="1"/>
</dbReference>
<dbReference type="PANTHER" id="PTHR32092:SF14">
    <property type="entry name" value="MALTOSE-6'-PHOSPHATE GLUCOSIDASE"/>
    <property type="match status" value="1"/>
</dbReference>
<dbReference type="RefSeq" id="WP_194369609.1">
    <property type="nucleotide sequence ID" value="NZ_CP063767.1"/>
</dbReference>
<dbReference type="InterPro" id="IPR015955">
    <property type="entry name" value="Lactate_DH/Glyco_Ohase_4_C"/>
</dbReference>
<dbReference type="InterPro" id="IPR022616">
    <property type="entry name" value="Glyco_hydro_4_C"/>
</dbReference>
<evidence type="ECO:0000256" key="1">
    <source>
        <dbReference type="ARBA" id="ARBA00010141"/>
    </source>
</evidence>
<evidence type="ECO:0000256" key="7">
    <source>
        <dbReference type="PIRSR" id="PIRSR601088-1"/>
    </source>
</evidence>
<evidence type="ECO:0000259" key="12">
    <source>
        <dbReference type="Pfam" id="PF11975"/>
    </source>
</evidence>
<proteinExistence type="inferred from homology"/>
<evidence type="ECO:0000313" key="13">
    <source>
        <dbReference type="EMBL" id="QOY59816.1"/>
    </source>
</evidence>
<dbReference type="EMBL" id="CP063767">
    <property type="protein sequence ID" value="QOY59816.1"/>
    <property type="molecule type" value="Genomic_DNA"/>
</dbReference>
<dbReference type="GO" id="GO:0004553">
    <property type="term" value="F:hydrolase activity, hydrolyzing O-glycosyl compounds"/>
    <property type="evidence" value="ECO:0007669"/>
    <property type="project" value="InterPro"/>
</dbReference>
<dbReference type="Pfam" id="PF02056">
    <property type="entry name" value="Glyco_hydro_4"/>
    <property type="match status" value="1"/>
</dbReference>
<evidence type="ECO:0000256" key="10">
    <source>
        <dbReference type="PIRSR" id="PIRSR601088-4"/>
    </source>
</evidence>
<feature type="binding site" evidence="8">
    <location>
        <position position="152"/>
    </location>
    <ligand>
        <name>substrate</name>
    </ligand>
</feature>
<evidence type="ECO:0000256" key="11">
    <source>
        <dbReference type="RuleBase" id="RU361152"/>
    </source>
</evidence>
<dbReference type="PROSITE" id="PS01324">
    <property type="entry name" value="GLYCOSYL_HYDROL_F4"/>
    <property type="match status" value="1"/>
</dbReference>
<dbReference type="KEGG" id="tio:INP52_05035"/>
<keyword evidence="2 9" id="KW-0479">Metal-binding</keyword>
<evidence type="ECO:0000256" key="3">
    <source>
        <dbReference type="ARBA" id="ARBA00022801"/>
    </source>
</evidence>
<name>A0A7S7M6V1_9ACTN</name>
<dbReference type="Gene3D" id="3.40.50.720">
    <property type="entry name" value="NAD(P)-binding Rossmann-like Domain"/>
    <property type="match status" value="1"/>
</dbReference>
<feature type="binding site" evidence="8">
    <location>
        <position position="290"/>
    </location>
    <ligand>
        <name>substrate</name>
    </ligand>
</feature>
<protein>
    <submittedName>
        <fullName evidence="13">6-phospho-alpha-glucosidase</fullName>
    </submittedName>
</protein>
<keyword evidence="5 9" id="KW-0464">Manganese</keyword>
<gene>
    <name evidence="13" type="ORF">INP52_05035</name>
</gene>
<evidence type="ECO:0000256" key="5">
    <source>
        <dbReference type="ARBA" id="ARBA00023211"/>
    </source>
</evidence>
<feature type="binding site" evidence="8">
    <location>
        <position position="98"/>
    </location>
    <ligand>
        <name>substrate</name>
    </ligand>
</feature>
<dbReference type="AlphaFoldDB" id="A0A7S7M6V1"/>
<evidence type="ECO:0000256" key="6">
    <source>
        <dbReference type="ARBA" id="ARBA00023295"/>
    </source>
</evidence>
<organism evidence="13 14">
    <name type="scientific">Thermophilibacter immobilis</name>
    <dbReference type="NCBI Taxonomy" id="2779519"/>
    <lineage>
        <taxon>Bacteria</taxon>
        <taxon>Bacillati</taxon>
        <taxon>Actinomycetota</taxon>
        <taxon>Coriobacteriia</taxon>
        <taxon>Coriobacteriales</taxon>
        <taxon>Atopobiaceae</taxon>
        <taxon>Thermophilibacter</taxon>
    </lineage>
</organism>
<dbReference type="InterPro" id="IPR036291">
    <property type="entry name" value="NAD(P)-bd_dom_sf"/>
</dbReference>
<dbReference type="Proteomes" id="UP000593735">
    <property type="component" value="Chromosome"/>
</dbReference>
<dbReference type="PRINTS" id="PR00732">
    <property type="entry name" value="GLHYDRLASE4"/>
</dbReference>
<accession>A0A7S7M6V1</accession>
<dbReference type="SUPFAM" id="SSF51735">
    <property type="entry name" value="NAD(P)-binding Rossmann-fold domains"/>
    <property type="match status" value="1"/>
</dbReference>
<dbReference type="InterPro" id="IPR019802">
    <property type="entry name" value="GlycHydrolase_4_CS"/>
</dbReference>
<dbReference type="GO" id="GO:0046872">
    <property type="term" value="F:metal ion binding"/>
    <property type="evidence" value="ECO:0007669"/>
    <property type="project" value="UniProtKB-KW"/>
</dbReference>
<feature type="site" description="Increases basicity of active site Tyr" evidence="10">
    <location>
        <position position="114"/>
    </location>
</feature>
<keyword evidence="3 11" id="KW-0378">Hydrolase</keyword>
<evidence type="ECO:0000256" key="9">
    <source>
        <dbReference type="PIRSR" id="PIRSR601088-3"/>
    </source>
</evidence>
<feature type="binding site" evidence="9">
    <location>
        <position position="205"/>
    </location>
    <ligand>
        <name>Mn(2+)</name>
        <dbReference type="ChEBI" id="CHEBI:29035"/>
    </ligand>
</feature>
<keyword evidence="9" id="KW-0170">Cobalt</keyword>
<evidence type="ECO:0000256" key="8">
    <source>
        <dbReference type="PIRSR" id="PIRSR601088-2"/>
    </source>
</evidence>
<keyword evidence="9" id="KW-0408">Iron</keyword>
<feature type="active site" description="Proton acceptor" evidence="7">
    <location>
        <position position="270"/>
    </location>
</feature>